<evidence type="ECO:0000313" key="5">
    <source>
        <dbReference type="Proteomes" id="UP000632766"/>
    </source>
</evidence>
<name>A0A8J7L5T2_9NOST</name>
<feature type="domain" description="Filamentous haemagglutinin FhaB/tRNA nuclease CdiA-like TPS" evidence="3">
    <location>
        <begin position="32"/>
        <end position="144"/>
    </location>
</feature>
<dbReference type="InterPro" id="IPR011050">
    <property type="entry name" value="Pectin_lyase_fold/virulence"/>
</dbReference>
<dbReference type="NCBIfam" id="TIGR01901">
    <property type="entry name" value="adhes_NPXG"/>
    <property type="match status" value="1"/>
</dbReference>
<comment type="caution">
    <text evidence="4">The sequence shown here is derived from an EMBL/GenBank/DDBJ whole genome shotgun (WGS) entry which is preliminary data.</text>
</comment>
<sequence length="1022" mass="103414">MKQVPGRILISLAASICCVTATSSALAQISPDNTLPSNVSQSGNNFEITGGTQVGNNLFHSFREFSVPTGGQAFFNNTSNLNNITNIINRITGGSISNIDGLIKENYGANFILINPSGINFGANARLDIGGSFLASTANSLKFADGVEFSATDTSVSPLLTISVPIGLQFGQNPQAIRIQGQGHNLSLQSPIFSPFTRGNTTGLEVKPGNTLALVGGGIISEGGTLKAEGGRIDLGSVAGGLVSLNPNAQGWNLSYENVTNFQDIALSQKALADTSGPGSGSIQLQGRNISIADGSVVLIQTQGAQSAGNINVNASESLSLVGTTADGQISSNLFTETIGGGKSGDITVTTPRLVVQDGAAISTATYTAAPGGNIDIKAADSLQMSGYSPFNPSQFSNITAATFGAGAGGNLTIEAGKLMVSDRAYLSATTLGDGTGGNIDIKAANSVQISGTGYEEFQRTFPIGALLGIIKPTDRGTGIFTETVGAGTSGNLNLETPSLIMNNGAIIFNATFTQGVGGNVNINTSDFQVNGSGILAGSTRGSTGTGGNITINTKQLGLQDGGIIISATLGNGAGGNVDINAADTIQVQRTPPGAVLLSGIYTNTTYGTGKGGDISINTGKVSIRQGVIASNTGASLPNGAIPLGGPGGNVVLNARESVEIAGVQPDPRFPSGLGTSGFSPSRSGNLTVSTKKLILRDGADASTATLNAGQGGTLTVNASESVELSGTSIGNLTLGGLSAAAGRANLPELKATGASGDINVFTDKLIIRDGARIDVESLGPGNAGNLRVVANSILLDNQGIISAATTSGEGGNIFLQTNSLLMRHNSQISATADGSGNGGNIDITGFSPANFVTLLEGSKITADAVEGRGGNISINTRGFFVCPTCEITASSQLGIAGQIRIITPEAENNFEIVDLPQEVAKPEQVVAQACRATTTQNRSEFTITGRGGLPPRPSEQLTSGALISFDSAVPTAATEPQNNSQLPPAARGWYVNAQGVVVLASQTPNPTPYSSGLTSSNCHGN</sequence>
<evidence type="ECO:0000313" key="4">
    <source>
        <dbReference type="EMBL" id="MBH8561574.1"/>
    </source>
</evidence>
<dbReference type="Pfam" id="PF05860">
    <property type="entry name" value="TPS"/>
    <property type="match status" value="1"/>
</dbReference>
<dbReference type="AlphaFoldDB" id="A0A8J7L5T2"/>
<feature type="signal peptide" evidence="2">
    <location>
        <begin position="1"/>
        <end position="27"/>
    </location>
</feature>
<dbReference type="Proteomes" id="UP000632766">
    <property type="component" value="Unassembled WGS sequence"/>
</dbReference>
<dbReference type="EMBL" id="JAECZC010000006">
    <property type="protein sequence ID" value="MBH8561574.1"/>
    <property type="molecule type" value="Genomic_DNA"/>
</dbReference>
<organism evidence="4 5">
    <name type="scientific">Amazonocrinis nigriterrae CENA67</name>
    <dbReference type="NCBI Taxonomy" id="2794033"/>
    <lineage>
        <taxon>Bacteria</taxon>
        <taxon>Bacillati</taxon>
        <taxon>Cyanobacteriota</taxon>
        <taxon>Cyanophyceae</taxon>
        <taxon>Nostocales</taxon>
        <taxon>Nostocaceae</taxon>
        <taxon>Amazonocrinis</taxon>
        <taxon>Amazonocrinis nigriterrae</taxon>
    </lineage>
</organism>
<gene>
    <name evidence="4" type="ORF">I8748_05170</name>
</gene>
<keyword evidence="5" id="KW-1185">Reference proteome</keyword>
<dbReference type="RefSeq" id="WP_198123584.1">
    <property type="nucleotide sequence ID" value="NZ_JAECZC010000006.1"/>
</dbReference>
<proteinExistence type="predicted"/>
<keyword evidence="2" id="KW-0732">Signal</keyword>
<feature type="chain" id="PRO_5035202143" evidence="2">
    <location>
        <begin position="28"/>
        <end position="1022"/>
    </location>
</feature>
<accession>A0A8J7L5T2</accession>
<evidence type="ECO:0000256" key="1">
    <source>
        <dbReference type="SAM" id="MobiDB-lite"/>
    </source>
</evidence>
<evidence type="ECO:0000259" key="3">
    <source>
        <dbReference type="SMART" id="SM00912"/>
    </source>
</evidence>
<dbReference type="SMART" id="SM00912">
    <property type="entry name" value="Haemagg_act"/>
    <property type="match status" value="1"/>
</dbReference>
<dbReference type="InterPro" id="IPR012334">
    <property type="entry name" value="Pectin_lyas_fold"/>
</dbReference>
<protein>
    <submittedName>
        <fullName evidence="4">Filamentous hemagglutinin N-terminal domain-containing protein</fullName>
    </submittedName>
</protein>
<reference evidence="4 5" key="1">
    <citation type="journal article" date="2021" name="Int. J. Syst. Evol. Microbiol.">
        <title>Amazonocrinis nigriterrae gen. nov., sp. nov., Atlanticothrix silvestris gen. nov., sp. nov. and Dendronalium phyllosphericum gen. nov., sp. nov., nostocacean cyanobacteria from Brazilian environments.</title>
        <authorList>
            <person name="Alvarenga D.O."/>
            <person name="Andreote A.P.D."/>
            <person name="Branco L.H.Z."/>
            <person name="Delbaje E."/>
            <person name="Cruz R.B."/>
            <person name="Varani A.M."/>
            <person name="Fiore M.F."/>
        </authorList>
    </citation>
    <scope>NUCLEOTIDE SEQUENCE [LARGE SCALE GENOMIC DNA]</scope>
    <source>
        <strain evidence="4 5">CENA67</strain>
    </source>
</reference>
<feature type="region of interest" description="Disordered" evidence="1">
    <location>
        <begin position="664"/>
        <end position="685"/>
    </location>
</feature>
<evidence type="ECO:0000256" key="2">
    <source>
        <dbReference type="SAM" id="SignalP"/>
    </source>
</evidence>
<dbReference type="Gene3D" id="2.160.20.10">
    <property type="entry name" value="Single-stranded right-handed beta-helix, Pectin lyase-like"/>
    <property type="match status" value="3"/>
</dbReference>
<dbReference type="InterPro" id="IPR008638">
    <property type="entry name" value="FhaB/CdiA-like_TPS"/>
</dbReference>
<dbReference type="SUPFAM" id="SSF51126">
    <property type="entry name" value="Pectin lyase-like"/>
    <property type="match status" value="5"/>
</dbReference>